<dbReference type="InterPro" id="IPR019721">
    <property type="entry name" value="NADH-UbQ_OxRdtase_su21_N"/>
</dbReference>
<name>A0A836C7V7_9CHLO</name>
<organism evidence="3 4">
    <name type="scientific">Edaphochlamys debaryana</name>
    <dbReference type="NCBI Taxonomy" id="47281"/>
    <lineage>
        <taxon>Eukaryota</taxon>
        <taxon>Viridiplantae</taxon>
        <taxon>Chlorophyta</taxon>
        <taxon>core chlorophytes</taxon>
        <taxon>Chlorophyceae</taxon>
        <taxon>CS clade</taxon>
        <taxon>Chlamydomonadales</taxon>
        <taxon>Chlamydomonadales incertae sedis</taxon>
        <taxon>Edaphochlamys</taxon>
    </lineage>
</organism>
<dbReference type="Pfam" id="PF10785">
    <property type="entry name" value="NADH-u_ox-rdase"/>
    <property type="match status" value="1"/>
</dbReference>
<dbReference type="OrthoDB" id="196140at2759"/>
<evidence type="ECO:0000256" key="1">
    <source>
        <dbReference type="SAM" id="Phobius"/>
    </source>
</evidence>
<evidence type="ECO:0000313" key="3">
    <source>
        <dbReference type="EMBL" id="KAG2502167.1"/>
    </source>
</evidence>
<protein>
    <recommendedName>
        <fullName evidence="2">NADH-ubiquinone oxidoreductase 21kDa subunit N-terminal domain-containing protein</fullName>
    </recommendedName>
</protein>
<dbReference type="Proteomes" id="UP000612055">
    <property type="component" value="Unassembled WGS sequence"/>
</dbReference>
<keyword evidence="1" id="KW-1133">Transmembrane helix</keyword>
<evidence type="ECO:0000259" key="2">
    <source>
        <dbReference type="Pfam" id="PF10785"/>
    </source>
</evidence>
<keyword evidence="4" id="KW-1185">Reference proteome</keyword>
<dbReference type="PANTHER" id="PTHR34062:SF1">
    <property type="entry name" value="NADH-UBIQUINONE OXIDOREDUCTASE 21KDA SUBUNIT N-TERMINAL DOMAIN-CONTAINING PROTEIN"/>
    <property type="match status" value="1"/>
</dbReference>
<gene>
    <name evidence="3" type="ORF">HYH03_000654</name>
</gene>
<keyword evidence="1" id="KW-0812">Transmembrane</keyword>
<dbReference type="AlphaFoldDB" id="A0A836C7V7"/>
<keyword evidence="1" id="KW-0472">Membrane</keyword>
<accession>A0A836C7V7</accession>
<evidence type="ECO:0000313" key="4">
    <source>
        <dbReference type="Proteomes" id="UP000612055"/>
    </source>
</evidence>
<dbReference type="PANTHER" id="PTHR34062">
    <property type="entry name" value="OXIDOREDUCTASE 21 KDA SUBUNIT, PUTATIVE (AFU_ORTHOLOGUE AFUA_4G04750)-RELATED"/>
    <property type="match status" value="1"/>
</dbReference>
<feature type="domain" description="NADH-ubiquinone oxidoreductase 21kDa subunit N-terminal" evidence="2">
    <location>
        <begin position="1"/>
        <end position="62"/>
    </location>
</feature>
<dbReference type="InterPro" id="IPR053229">
    <property type="entry name" value="NADH-Q_oxidrdct_subunit"/>
</dbReference>
<feature type="transmembrane region" description="Helical" evidence="1">
    <location>
        <begin position="7"/>
        <end position="23"/>
    </location>
</feature>
<proteinExistence type="predicted"/>
<comment type="caution">
    <text evidence="3">The sequence shown here is derived from an EMBL/GenBank/DDBJ whole genome shotgun (WGS) entry which is preliminary data.</text>
</comment>
<dbReference type="EMBL" id="JAEHOE010000001">
    <property type="protein sequence ID" value="KAG2502167.1"/>
    <property type="molecule type" value="Genomic_DNA"/>
</dbReference>
<reference evidence="3" key="1">
    <citation type="journal article" date="2020" name="bioRxiv">
        <title>Comparative genomics of Chlamydomonas.</title>
        <authorList>
            <person name="Craig R.J."/>
            <person name="Hasan A.R."/>
            <person name="Ness R.W."/>
            <person name="Keightley P.D."/>
        </authorList>
    </citation>
    <scope>NUCLEOTIDE SEQUENCE</scope>
    <source>
        <strain evidence="3">CCAP 11/70</strain>
    </source>
</reference>
<sequence length="80" mass="8894">MRKENWSVVGGLAAAGYVAGYYFGSRVYWAKPTALFTSIFLAKSGLLWGMSDSAHRLMGFKENAKEVAANMPHVMQREAY</sequence>